<name>A0AAP7DG33_9VIBR</name>
<gene>
    <name evidence="1" type="ORF">F0238_21250</name>
</gene>
<dbReference type="RefSeq" id="WP_171353751.1">
    <property type="nucleotide sequence ID" value="NZ_VTXP01000015.1"/>
</dbReference>
<evidence type="ECO:0000313" key="2">
    <source>
        <dbReference type="Proteomes" id="UP000576645"/>
    </source>
</evidence>
<dbReference type="AlphaFoldDB" id="A0AAP7DG33"/>
<dbReference type="EMBL" id="VTXP01000015">
    <property type="protein sequence ID" value="NOJ25255.1"/>
    <property type="molecule type" value="Genomic_DNA"/>
</dbReference>
<reference evidence="1 2" key="1">
    <citation type="submission" date="2019-09" db="EMBL/GenBank/DDBJ databases">
        <title>Draft genome sequencing and comparative genomics of hatchery-associated Vibrios.</title>
        <authorList>
            <person name="Kehlet-Delgado H."/>
            <person name="Mueller R.S."/>
        </authorList>
    </citation>
    <scope>NUCLEOTIDE SEQUENCE [LARGE SCALE GENOMIC DNA]</scope>
    <source>
        <strain evidence="1 2">09-121-3</strain>
    </source>
</reference>
<dbReference type="Proteomes" id="UP000576645">
    <property type="component" value="Unassembled WGS sequence"/>
</dbReference>
<evidence type="ECO:0000313" key="1">
    <source>
        <dbReference type="EMBL" id="NOJ25255.1"/>
    </source>
</evidence>
<protein>
    <submittedName>
        <fullName evidence="1">Uncharacterized protein</fullName>
    </submittedName>
</protein>
<comment type="caution">
    <text evidence="1">The sequence shown here is derived from an EMBL/GenBank/DDBJ whole genome shotgun (WGS) entry which is preliminary data.</text>
</comment>
<proteinExistence type="predicted"/>
<organism evidence="1 2">
    <name type="scientific">Vibrio coralliilyticus</name>
    <dbReference type="NCBI Taxonomy" id="190893"/>
    <lineage>
        <taxon>Bacteria</taxon>
        <taxon>Pseudomonadati</taxon>
        <taxon>Pseudomonadota</taxon>
        <taxon>Gammaproteobacteria</taxon>
        <taxon>Vibrionales</taxon>
        <taxon>Vibrionaceae</taxon>
        <taxon>Vibrio</taxon>
    </lineage>
</organism>
<accession>A0AAP7DG33</accession>
<sequence>MNVFKIKQSLEELRQAEGTYLGAKRLSRVDGGETLLLMNYQESLLVAKTIGKKPEQYGEIQECSYNDEYQNTLTKRLVYGHYRPQYGSKISHDAVKAQIRTEVNKWLVSITDDSESSFAAAIIDLKVVSEPIAGRCAHCEDKHETNFVAFAALALLPKEVELIDPKGEPLVLFLRHHDLSIVSDFYNREGIYVLNLEEEDVPIGTEITEENWQSYISLEKAKLFAQYI</sequence>